<dbReference type="EMBL" id="DRTB01000165">
    <property type="protein sequence ID" value="HHE04859.1"/>
    <property type="molecule type" value="Genomic_DNA"/>
</dbReference>
<organism evidence="1">
    <name type="scientific">candidate division WOR-3 bacterium</name>
    <dbReference type="NCBI Taxonomy" id="2052148"/>
    <lineage>
        <taxon>Bacteria</taxon>
        <taxon>Bacteria division WOR-3</taxon>
    </lineage>
</organism>
<evidence type="ECO:0000313" key="1">
    <source>
        <dbReference type="EMBL" id="HHE04859.1"/>
    </source>
</evidence>
<dbReference type="Proteomes" id="UP000886110">
    <property type="component" value="Unassembled WGS sequence"/>
</dbReference>
<accession>A0A7C5DDD2</accession>
<reference evidence="1" key="1">
    <citation type="journal article" date="2020" name="mSystems">
        <title>Genome- and Community-Level Interaction Insights into Carbon Utilization and Element Cycling Functions of Hydrothermarchaeota in Hydrothermal Sediment.</title>
        <authorList>
            <person name="Zhou Z."/>
            <person name="Liu Y."/>
            <person name="Xu W."/>
            <person name="Pan J."/>
            <person name="Luo Z.H."/>
            <person name="Li M."/>
        </authorList>
    </citation>
    <scope>NUCLEOTIDE SEQUENCE [LARGE SCALE GENOMIC DNA]</scope>
    <source>
        <strain evidence="1">HyVt-74</strain>
    </source>
</reference>
<name>A0A7C5DDD2_UNCW3</name>
<dbReference type="AlphaFoldDB" id="A0A7C5DDD2"/>
<evidence type="ECO:0008006" key="2">
    <source>
        <dbReference type="Google" id="ProtNLM"/>
    </source>
</evidence>
<proteinExistence type="predicted"/>
<protein>
    <recommendedName>
        <fullName evidence="2">GHMP kinase C-terminal domain-containing protein</fullName>
    </recommendedName>
</protein>
<gene>
    <name evidence="1" type="ORF">ENL19_02215</name>
</gene>
<sequence>MEQMHKEWSLENYMKVCRDFLQNTQLLEKLHLPIIANVINELNQATQLGASLNQLGKSVFCFCTTEEKEDVAAIMGKYHPSFGPKFVQVSEMGYAVLHSE</sequence>
<comment type="caution">
    <text evidence="1">The sequence shown here is derived from an EMBL/GenBank/DDBJ whole genome shotgun (WGS) entry which is preliminary data.</text>
</comment>